<dbReference type="GO" id="GO:0004190">
    <property type="term" value="F:aspartic-type endopeptidase activity"/>
    <property type="evidence" value="ECO:0007669"/>
    <property type="project" value="InterPro"/>
</dbReference>
<keyword evidence="1" id="KW-1133">Transmembrane helix</keyword>
<dbReference type="Pfam" id="PF03419">
    <property type="entry name" value="Peptidase_U4"/>
    <property type="match status" value="1"/>
</dbReference>
<proteinExistence type="predicted"/>
<name>A0A9D2J9T5_9FIRM</name>
<reference evidence="2" key="2">
    <citation type="submission" date="2021-04" db="EMBL/GenBank/DDBJ databases">
        <authorList>
            <person name="Gilroy R."/>
        </authorList>
    </citation>
    <scope>NUCLEOTIDE SEQUENCE</scope>
    <source>
        <strain evidence="2">CHK179-28034</strain>
    </source>
</reference>
<feature type="transmembrane region" description="Helical" evidence="1">
    <location>
        <begin position="34"/>
        <end position="50"/>
    </location>
</feature>
<feature type="transmembrane region" description="Helical" evidence="1">
    <location>
        <begin position="119"/>
        <end position="137"/>
    </location>
</feature>
<dbReference type="AlphaFoldDB" id="A0A9D2J9T5"/>
<feature type="transmembrane region" description="Helical" evidence="1">
    <location>
        <begin position="84"/>
        <end position="107"/>
    </location>
</feature>
<reference evidence="2" key="1">
    <citation type="journal article" date="2021" name="PeerJ">
        <title>Extensive microbial diversity within the chicken gut microbiome revealed by metagenomics and culture.</title>
        <authorList>
            <person name="Gilroy R."/>
            <person name="Ravi A."/>
            <person name="Getino M."/>
            <person name="Pursley I."/>
            <person name="Horton D.L."/>
            <person name="Alikhan N.F."/>
            <person name="Baker D."/>
            <person name="Gharbi K."/>
            <person name="Hall N."/>
            <person name="Watson M."/>
            <person name="Adriaenssens E.M."/>
            <person name="Foster-Nyarko E."/>
            <person name="Jarju S."/>
            <person name="Secka A."/>
            <person name="Antonio M."/>
            <person name="Oren A."/>
            <person name="Chaudhuri R.R."/>
            <person name="La Ragione R."/>
            <person name="Hildebrand F."/>
            <person name="Pallen M.J."/>
        </authorList>
    </citation>
    <scope>NUCLEOTIDE SEQUENCE</scope>
    <source>
        <strain evidence="2">CHK179-28034</strain>
    </source>
</reference>
<evidence type="ECO:0000313" key="2">
    <source>
        <dbReference type="EMBL" id="HIZ40899.1"/>
    </source>
</evidence>
<evidence type="ECO:0000256" key="1">
    <source>
        <dbReference type="SAM" id="Phobius"/>
    </source>
</evidence>
<organism evidence="2 3">
    <name type="scientific">Candidatus Anaerobutyricum stercoris</name>
    <dbReference type="NCBI Taxonomy" id="2838457"/>
    <lineage>
        <taxon>Bacteria</taxon>
        <taxon>Bacillati</taxon>
        <taxon>Bacillota</taxon>
        <taxon>Clostridia</taxon>
        <taxon>Lachnospirales</taxon>
        <taxon>Lachnospiraceae</taxon>
        <taxon>Anaerobutyricum</taxon>
    </lineage>
</organism>
<dbReference type="GO" id="GO:0030436">
    <property type="term" value="P:asexual sporulation"/>
    <property type="evidence" value="ECO:0007669"/>
    <property type="project" value="InterPro"/>
</dbReference>
<evidence type="ECO:0000313" key="3">
    <source>
        <dbReference type="Proteomes" id="UP000824049"/>
    </source>
</evidence>
<feature type="transmembrane region" description="Helical" evidence="1">
    <location>
        <begin position="6"/>
        <end position="22"/>
    </location>
</feature>
<comment type="caution">
    <text evidence="2">The sequence shown here is derived from an EMBL/GenBank/DDBJ whole genome shotgun (WGS) entry which is preliminary data.</text>
</comment>
<protein>
    <submittedName>
        <fullName evidence="2">Sigma-E processing peptidase SpoIIGA</fullName>
    </submittedName>
</protein>
<gene>
    <name evidence="2" type="ORF">H9968_13455</name>
</gene>
<dbReference type="Proteomes" id="UP000824049">
    <property type="component" value="Unassembled WGS sequence"/>
</dbReference>
<dbReference type="GO" id="GO:0006508">
    <property type="term" value="P:proteolysis"/>
    <property type="evidence" value="ECO:0007669"/>
    <property type="project" value="InterPro"/>
</dbReference>
<accession>A0A9D2J9T5</accession>
<sequence>MIELDILFLLNWIIDYLILVLVKNEFFPEVKRKRLAAGAFMAAATYLFWLCQKGTVSGNIRAVEALFFVSLVLMWTFSVRSPAVFGRAAAAVLMYAFLMGGFCYVLRNTFAKELEGVPAQWWVPAGCAAAFCFLKGVGKRIKKEAVKIKECIYEVEIRRKDRAVCLRGLYDSGNLLVSQWTGKGICVLSFENAAELFDEKEREMLSFLMAQKDFPWKIMTENLWSGIYRITYSSVGKEEGWMPGIAADHIIVKKDGEVLADTKGLMGITDRQIFHDQRFAVLLPADIFAKQT</sequence>
<dbReference type="InterPro" id="IPR005081">
    <property type="entry name" value="SpoIIGA"/>
</dbReference>
<keyword evidence="1" id="KW-0472">Membrane</keyword>
<dbReference type="EMBL" id="DXBR01000124">
    <property type="protein sequence ID" value="HIZ40899.1"/>
    <property type="molecule type" value="Genomic_DNA"/>
</dbReference>
<feature type="transmembrane region" description="Helical" evidence="1">
    <location>
        <begin position="56"/>
        <end position="77"/>
    </location>
</feature>
<keyword evidence="1" id="KW-0812">Transmembrane</keyword>